<dbReference type="NCBIfam" id="TIGR02349">
    <property type="entry name" value="DnaJ_bact"/>
    <property type="match status" value="1"/>
</dbReference>
<gene>
    <name evidence="13" type="primary">dnaJ</name>
    <name evidence="17" type="ORF">CHK_2765</name>
</gene>
<evidence type="ECO:0000256" key="2">
    <source>
        <dbReference type="ARBA" id="ARBA00011738"/>
    </source>
</evidence>
<dbReference type="InterPro" id="IPR018253">
    <property type="entry name" value="DnaJ_domain_CS"/>
</dbReference>
<evidence type="ECO:0000256" key="14">
    <source>
        <dbReference type="PROSITE-ProRule" id="PRU00546"/>
    </source>
</evidence>
<evidence type="ECO:0000256" key="1">
    <source>
        <dbReference type="ARBA" id="ARBA00004496"/>
    </source>
</evidence>
<dbReference type="GO" id="GO:0031072">
    <property type="term" value="F:heat shock protein binding"/>
    <property type="evidence" value="ECO:0007669"/>
    <property type="project" value="InterPro"/>
</dbReference>
<dbReference type="Pfam" id="PF00226">
    <property type="entry name" value="DnaJ"/>
    <property type="match status" value="1"/>
</dbReference>
<dbReference type="Gene3D" id="1.10.287.110">
    <property type="entry name" value="DnaJ domain"/>
    <property type="match status" value="1"/>
</dbReference>
<comment type="cofactor">
    <cofactor evidence="13">
        <name>Zn(2+)</name>
        <dbReference type="ChEBI" id="CHEBI:29105"/>
    </cofactor>
    <text evidence="13">Binds 2 Zn(2+) ions per monomer.</text>
</comment>
<keyword evidence="10 13" id="KW-0143">Chaperone</keyword>
<dbReference type="NCBIfam" id="NF008035">
    <property type="entry name" value="PRK10767.1"/>
    <property type="match status" value="1"/>
</dbReference>
<feature type="repeat" description="CXXCXGXG motif" evidence="13">
    <location>
        <begin position="145"/>
        <end position="152"/>
    </location>
</feature>
<dbReference type="STRING" id="270498.CHK_2765"/>
<feature type="binding site" evidence="13">
    <location>
        <position position="165"/>
    </location>
    <ligand>
        <name>Zn(2+)</name>
        <dbReference type="ChEBI" id="CHEBI:29105"/>
        <label>2</label>
    </ligand>
</feature>
<keyword evidence="3 13" id="KW-0963">Cytoplasm</keyword>
<dbReference type="OrthoDB" id="9779889at2"/>
<dbReference type="FunFam" id="2.10.230.10:FF:000002">
    <property type="entry name" value="Molecular chaperone DnaJ"/>
    <property type="match status" value="1"/>
</dbReference>
<proteinExistence type="inferred from homology"/>
<keyword evidence="18" id="KW-1185">Reference proteome</keyword>
<keyword evidence="8 13" id="KW-0862">Zinc</keyword>
<dbReference type="CDD" id="cd06257">
    <property type="entry name" value="DnaJ"/>
    <property type="match status" value="1"/>
</dbReference>
<dbReference type="Pfam" id="PF00684">
    <property type="entry name" value="DnaJ_CXXCXGXG"/>
    <property type="match status" value="1"/>
</dbReference>
<keyword evidence="6 13" id="KW-0677">Repeat</keyword>
<evidence type="ECO:0000256" key="3">
    <source>
        <dbReference type="ARBA" id="ARBA00022490"/>
    </source>
</evidence>
<evidence type="ECO:0000256" key="4">
    <source>
        <dbReference type="ARBA" id="ARBA00022705"/>
    </source>
</evidence>
<feature type="binding site" evidence="13">
    <location>
        <position position="191"/>
    </location>
    <ligand>
        <name>Zn(2+)</name>
        <dbReference type="ChEBI" id="CHEBI:29105"/>
        <label>2</label>
    </ligand>
</feature>
<comment type="function">
    <text evidence="13">Participates actively in the response to hyperosmotic and heat shock by preventing the aggregation of stress-denatured proteins and by disaggregating proteins, also in an autonomous, DnaK-independent fashion. Unfolded proteins bind initially to DnaJ; upon interaction with the DnaJ-bound protein, DnaK hydrolyzes its bound ATP, resulting in the formation of a stable complex. GrpE releases ADP from DnaK; ATP binding to DnaK triggers the release of the substrate protein, thus completing the reaction cycle. Several rounds of ATP-dependent interactions between DnaJ, DnaK and GrpE are required for fully efficient folding. Also involved, together with DnaK and GrpE, in the DNA replication of plasmids through activation of initiation proteins.</text>
</comment>
<dbReference type="RefSeq" id="WP_046444562.1">
    <property type="nucleotide sequence ID" value="NZ_CAUERS010000002.1"/>
</dbReference>
<protein>
    <recommendedName>
        <fullName evidence="12 13">Chaperone protein DnaJ</fullName>
    </recommendedName>
</protein>
<dbReference type="InterPro" id="IPR002939">
    <property type="entry name" value="DnaJ_C"/>
</dbReference>
<dbReference type="Gene3D" id="2.10.230.10">
    <property type="entry name" value="Heat shock protein DnaJ, cysteine-rich domain"/>
    <property type="match status" value="1"/>
</dbReference>
<evidence type="ECO:0000313" key="18">
    <source>
        <dbReference type="Proteomes" id="UP000034076"/>
    </source>
</evidence>
<comment type="subcellular location">
    <subcellularLocation>
        <location evidence="1 13">Cytoplasm</location>
    </subcellularLocation>
</comment>
<dbReference type="InterPro" id="IPR001623">
    <property type="entry name" value="DnaJ_domain"/>
</dbReference>
<dbReference type="SUPFAM" id="SSF46565">
    <property type="entry name" value="Chaperone J-domain"/>
    <property type="match status" value="1"/>
</dbReference>
<dbReference type="CDD" id="cd10747">
    <property type="entry name" value="DnaJ_C"/>
    <property type="match status" value="1"/>
</dbReference>
<feature type="repeat" description="CXXCXGXG motif" evidence="13">
    <location>
        <begin position="162"/>
        <end position="169"/>
    </location>
</feature>
<evidence type="ECO:0000256" key="11">
    <source>
        <dbReference type="ARBA" id="ARBA00061004"/>
    </source>
</evidence>
<evidence type="ECO:0000256" key="10">
    <source>
        <dbReference type="ARBA" id="ARBA00023186"/>
    </source>
</evidence>
<evidence type="ECO:0000256" key="9">
    <source>
        <dbReference type="ARBA" id="ARBA00023016"/>
    </source>
</evidence>
<evidence type="ECO:0000256" key="8">
    <source>
        <dbReference type="ARBA" id="ARBA00022833"/>
    </source>
</evidence>
<dbReference type="FunFam" id="1.10.287.110:FF:000031">
    <property type="entry name" value="Molecular chaperone DnaJ"/>
    <property type="match status" value="1"/>
</dbReference>
<evidence type="ECO:0000256" key="13">
    <source>
        <dbReference type="HAMAP-Rule" id="MF_01152"/>
    </source>
</evidence>
<feature type="binding site" evidence="13">
    <location>
        <position position="145"/>
    </location>
    <ligand>
        <name>Zn(2+)</name>
        <dbReference type="ChEBI" id="CHEBI:29105"/>
        <label>1</label>
    </ligand>
</feature>
<dbReference type="PROSITE" id="PS00636">
    <property type="entry name" value="DNAJ_1"/>
    <property type="match status" value="1"/>
</dbReference>
<dbReference type="PANTHER" id="PTHR43096:SF10">
    <property type="entry name" value="CHAPERONE PROTEIN DNAJ A6, CHLOROPLASTIC"/>
    <property type="match status" value="1"/>
</dbReference>
<accession>A0A0M2NHJ5</accession>
<comment type="subunit">
    <text evidence="2 13">Homodimer.</text>
</comment>
<dbReference type="SMART" id="SM00271">
    <property type="entry name" value="DnaJ"/>
    <property type="match status" value="1"/>
</dbReference>
<dbReference type="SUPFAM" id="SSF49493">
    <property type="entry name" value="HSP40/DnaJ peptide-binding domain"/>
    <property type="match status" value="2"/>
</dbReference>
<feature type="zinc finger region" description="CR-type" evidence="14">
    <location>
        <begin position="132"/>
        <end position="214"/>
    </location>
</feature>
<feature type="repeat" description="CXXCXGXG motif" evidence="13">
    <location>
        <begin position="202"/>
        <end position="209"/>
    </location>
</feature>
<feature type="domain" description="J" evidence="15">
    <location>
        <begin position="4"/>
        <end position="69"/>
    </location>
</feature>
<dbReference type="HAMAP" id="MF_01152">
    <property type="entry name" value="DnaJ"/>
    <property type="match status" value="1"/>
</dbReference>
<dbReference type="InterPro" id="IPR036410">
    <property type="entry name" value="HSP_DnaJ_Cys-rich_dom_sf"/>
</dbReference>
<dbReference type="PANTHER" id="PTHR43096">
    <property type="entry name" value="DNAJ HOMOLOG 1, MITOCHONDRIAL-RELATED"/>
    <property type="match status" value="1"/>
</dbReference>
<keyword evidence="4 13" id="KW-0235">DNA replication</keyword>
<evidence type="ECO:0000259" key="16">
    <source>
        <dbReference type="PROSITE" id="PS51188"/>
    </source>
</evidence>
<evidence type="ECO:0000259" key="15">
    <source>
        <dbReference type="PROSITE" id="PS50076"/>
    </source>
</evidence>
<dbReference type="EMBL" id="LAYJ01000123">
    <property type="protein sequence ID" value="KKI49745.1"/>
    <property type="molecule type" value="Genomic_DNA"/>
</dbReference>
<dbReference type="InterPro" id="IPR008971">
    <property type="entry name" value="HSP40/DnaJ_pept-bd"/>
</dbReference>
<dbReference type="Proteomes" id="UP000034076">
    <property type="component" value="Unassembled WGS sequence"/>
</dbReference>
<dbReference type="SUPFAM" id="SSF57938">
    <property type="entry name" value="DnaJ/Hsp40 cysteine-rich domain"/>
    <property type="match status" value="1"/>
</dbReference>
<keyword evidence="9 13" id="KW-0346">Stress response</keyword>
<comment type="domain">
    <text evidence="13">The J domain is necessary and sufficient to stimulate DnaK ATPase activity. Zinc center 1 plays an important role in the autonomous, DnaK-independent chaperone activity of DnaJ. Zinc center 2 is essential for interaction with DnaK and for DnaJ activity.</text>
</comment>
<dbReference type="GO" id="GO:0042026">
    <property type="term" value="P:protein refolding"/>
    <property type="evidence" value="ECO:0007669"/>
    <property type="project" value="TreeGrafter"/>
</dbReference>
<dbReference type="CDD" id="cd10719">
    <property type="entry name" value="DnaJ_zf"/>
    <property type="match status" value="1"/>
</dbReference>
<dbReference type="GO" id="GO:0008270">
    <property type="term" value="F:zinc ion binding"/>
    <property type="evidence" value="ECO:0007669"/>
    <property type="project" value="UniProtKB-UniRule"/>
</dbReference>
<organism evidence="17 18">
    <name type="scientific">Christensenella hongkongensis</name>
    <dbReference type="NCBI Taxonomy" id="270498"/>
    <lineage>
        <taxon>Bacteria</taxon>
        <taxon>Bacillati</taxon>
        <taxon>Bacillota</taxon>
        <taxon>Clostridia</taxon>
        <taxon>Christensenellales</taxon>
        <taxon>Christensenellaceae</taxon>
        <taxon>Christensenella</taxon>
    </lineage>
</organism>
<dbReference type="AlphaFoldDB" id="A0A0M2NHJ5"/>
<dbReference type="GO" id="GO:0009408">
    <property type="term" value="P:response to heat"/>
    <property type="evidence" value="ECO:0007669"/>
    <property type="project" value="InterPro"/>
</dbReference>
<dbReference type="PROSITE" id="PS50076">
    <property type="entry name" value="DNAJ_2"/>
    <property type="match status" value="1"/>
</dbReference>
<dbReference type="PROSITE" id="PS51188">
    <property type="entry name" value="ZF_CR"/>
    <property type="match status" value="1"/>
</dbReference>
<dbReference type="Pfam" id="PF01556">
    <property type="entry name" value="DnaJ_C"/>
    <property type="match status" value="1"/>
</dbReference>
<feature type="binding site" evidence="13">
    <location>
        <position position="162"/>
    </location>
    <ligand>
        <name>Zn(2+)</name>
        <dbReference type="ChEBI" id="CHEBI:29105"/>
        <label>2</label>
    </ligand>
</feature>
<feature type="binding site" evidence="13">
    <location>
        <position position="205"/>
    </location>
    <ligand>
        <name>Zn(2+)</name>
        <dbReference type="ChEBI" id="CHEBI:29105"/>
        <label>1</label>
    </ligand>
</feature>
<name>A0A0M2NHJ5_9FIRM</name>
<evidence type="ECO:0000256" key="12">
    <source>
        <dbReference type="ARBA" id="ARBA00067609"/>
    </source>
</evidence>
<feature type="binding site" evidence="13">
    <location>
        <position position="188"/>
    </location>
    <ligand>
        <name>Zn(2+)</name>
        <dbReference type="ChEBI" id="CHEBI:29105"/>
        <label>2</label>
    </ligand>
</feature>
<dbReference type="PRINTS" id="PR00625">
    <property type="entry name" value="JDOMAIN"/>
</dbReference>
<comment type="caution">
    <text evidence="17">The sequence shown here is derived from an EMBL/GenBank/DDBJ whole genome shotgun (WGS) entry which is preliminary data.</text>
</comment>
<dbReference type="GO" id="GO:0005737">
    <property type="term" value="C:cytoplasm"/>
    <property type="evidence" value="ECO:0007669"/>
    <property type="project" value="UniProtKB-SubCell"/>
</dbReference>
<evidence type="ECO:0000256" key="7">
    <source>
        <dbReference type="ARBA" id="ARBA00022771"/>
    </source>
</evidence>
<reference evidence="17 18" key="1">
    <citation type="submission" date="2015-04" db="EMBL/GenBank/DDBJ databases">
        <title>Draft genome sequence of bacteremic isolate Catabacter hongkongensis type strain HKU16T.</title>
        <authorList>
            <person name="Lau S.K."/>
            <person name="Teng J.L."/>
            <person name="Huang Y."/>
            <person name="Curreem S.O."/>
            <person name="Tsui S.K."/>
            <person name="Woo P.C."/>
        </authorList>
    </citation>
    <scope>NUCLEOTIDE SEQUENCE [LARGE SCALE GENOMIC DNA]</scope>
    <source>
        <strain evidence="17 18">HKU16</strain>
    </source>
</reference>
<dbReference type="GO" id="GO:0006260">
    <property type="term" value="P:DNA replication"/>
    <property type="evidence" value="ECO:0007669"/>
    <property type="project" value="UniProtKB-KW"/>
</dbReference>
<dbReference type="GO" id="GO:0051082">
    <property type="term" value="F:unfolded protein binding"/>
    <property type="evidence" value="ECO:0007669"/>
    <property type="project" value="UniProtKB-UniRule"/>
</dbReference>
<evidence type="ECO:0000313" key="17">
    <source>
        <dbReference type="EMBL" id="KKI49745.1"/>
    </source>
</evidence>
<feature type="domain" description="CR-type" evidence="16">
    <location>
        <begin position="132"/>
        <end position="214"/>
    </location>
</feature>
<comment type="similarity">
    <text evidence="11 13">Belongs to the DnaJ family.</text>
</comment>
<evidence type="ECO:0000256" key="5">
    <source>
        <dbReference type="ARBA" id="ARBA00022723"/>
    </source>
</evidence>
<dbReference type="Gene3D" id="2.60.260.20">
    <property type="entry name" value="Urease metallochaperone UreE, N-terminal domain"/>
    <property type="match status" value="2"/>
</dbReference>
<dbReference type="InterPro" id="IPR001305">
    <property type="entry name" value="HSP_DnaJ_Cys-rich_dom"/>
</dbReference>
<dbReference type="FunFam" id="2.60.260.20:FF:000004">
    <property type="entry name" value="Molecular chaperone DnaJ"/>
    <property type="match status" value="1"/>
</dbReference>
<feature type="binding site" evidence="13">
    <location>
        <position position="148"/>
    </location>
    <ligand>
        <name>Zn(2+)</name>
        <dbReference type="ChEBI" id="CHEBI:29105"/>
        <label>1</label>
    </ligand>
</feature>
<keyword evidence="7 13" id="KW-0863">Zinc-finger</keyword>
<keyword evidence="5 13" id="KW-0479">Metal-binding</keyword>
<dbReference type="GO" id="GO:0005524">
    <property type="term" value="F:ATP binding"/>
    <property type="evidence" value="ECO:0007669"/>
    <property type="project" value="InterPro"/>
</dbReference>
<feature type="binding site" evidence="13">
    <location>
        <position position="202"/>
    </location>
    <ligand>
        <name>Zn(2+)</name>
        <dbReference type="ChEBI" id="CHEBI:29105"/>
        <label>1</label>
    </ligand>
</feature>
<evidence type="ECO:0000256" key="6">
    <source>
        <dbReference type="ARBA" id="ARBA00022737"/>
    </source>
</evidence>
<dbReference type="PATRIC" id="fig|270498.16.peg.2306"/>
<feature type="repeat" description="CXXCXGXG motif" evidence="13">
    <location>
        <begin position="188"/>
        <end position="195"/>
    </location>
</feature>
<dbReference type="InterPro" id="IPR012724">
    <property type="entry name" value="DnaJ"/>
</dbReference>
<sequence length="369" mass="40519">MAKDYYETLGVDKSASADEIKSAYRKLAKQYHPDMNKGDEGAAQKFKEINEAYQVLSDDQKRQQYDTFGTADGAGGFGGQGGFGGFEGFGGFGDIFDNIFGGGMRSRPQNGPQRGNDIRVSMRISFEDAAHGIKQEVTINRLEKCEECDGTGAKKGTERRTCPTCNGTGQERVQQQTMFGSFVNVQPCRTCGGEGTIVDSPCEKCKGKGTVQQQRTISVNIPAGIDNGQILTMRGEGHAGKRGGPAGDLQIVISVKPHKLFERLGYDLYLDMDISMIQAALGDEIEVPTLDGKVRYKVEAGTQPGTVFRLKNKGVQHLNSTRMGDLYVRANVQIPKKLNERQKKVLRDFEEKIKNKDKGTTFNKPNDAF</sequence>
<dbReference type="InterPro" id="IPR036869">
    <property type="entry name" value="J_dom_sf"/>
</dbReference>